<dbReference type="RefSeq" id="WP_166269273.1">
    <property type="nucleotide sequence ID" value="NZ_CP048029.1"/>
</dbReference>
<gene>
    <name evidence="1" type="ORF">GWK36_00900</name>
</gene>
<proteinExistence type="predicted"/>
<name>A0A6G7VA53_9GAMM</name>
<keyword evidence="2" id="KW-1185">Reference proteome</keyword>
<dbReference type="KEGG" id="cjap:GWK36_00900"/>
<evidence type="ECO:0000313" key="1">
    <source>
        <dbReference type="EMBL" id="QIK36790.1"/>
    </source>
</evidence>
<dbReference type="Pfam" id="PF07277">
    <property type="entry name" value="SapC"/>
    <property type="match status" value="1"/>
</dbReference>
<accession>A0A6G7VA53</accession>
<dbReference type="Proteomes" id="UP000502699">
    <property type="component" value="Chromosome"/>
</dbReference>
<dbReference type="InterPro" id="IPR010836">
    <property type="entry name" value="SapC"/>
</dbReference>
<protein>
    <submittedName>
        <fullName evidence="1">SapC family protein</fullName>
    </submittedName>
</protein>
<reference evidence="2" key="1">
    <citation type="submission" date="2020-01" db="EMBL/GenBank/DDBJ databases">
        <title>Caldichromatium gen. nov., sp. nov., a thermophilic purple sulfur bacterium member of the family Chromatiaceae isolated from Nakabusa hot spring, Japan.</title>
        <authorList>
            <person name="Saini M.K."/>
            <person name="Hanada S."/>
            <person name="Tank M."/>
        </authorList>
    </citation>
    <scope>NUCLEOTIDE SEQUENCE [LARGE SCALE GENOMIC DNA]</scope>
    <source>
        <strain evidence="2">No.7</strain>
    </source>
</reference>
<organism evidence="1 2">
    <name type="scientific">Caldichromatium japonicum</name>
    <dbReference type="NCBI Taxonomy" id="2699430"/>
    <lineage>
        <taxon>Bacteria</taxon>
        <taxon>Pseudomonadati</taxon>
        <taxon>Pseudomonadota</taxon>
        <taxon>Gammaproteobacteria</taxon>
        <taxon>Chromatiales</taxon>
        <taxon>Chromatiaceae</taxon>
        <taxon>Caldichromatium</taxon>
    </lineage>
</organism>
<dbReference type="EMBL" id="CP048029">
    <property type="protein sequence ID" value="QIK36790.1"/>
    <property type="molecule type" value="Genomic_DNA"/>
</dbReference>
<sequence length="265" mass="28905">MPTLVPLSRERHAQKCWRHWTSYAFAAQQGLVPLVAAEFPKATMALPIAFVQQGEAYLPVAVLGIEPGVNLFVAPDGRWLGGYVPAVLRSYPFSLAQTGEGQWALCIDEESGLLVAAGEGEPFFAAGGELAERVKAVMAVLQQVEHSRQTTVRACASLSQYGLIKPWPIRVKLGESQDEVEGLFQIDEGVLNRLADGPFLELRRVGALALAYCQLLSMQHIDLLGRLAAHRVQAVSPPPFNLEEPELIQFDWDALRKGGHAGEEG</sequence>
<dbReference type="AlphaFoldDB" id="A0A6G7VA53"/>
<evidence type="ECO:0000313" key="2">
    <source>
        <dbReference type="Proteomes" id="UP000502699"/>
    </source>
</evidence>